<sequence length="482" mass="53176">MKPAPPFSYSLLNSRWLLPGAVAAAVALGWLAGTQGTTVPTVLVLGPPLLFFVVLVFYYPRAGYIAALAYGFALNYLARHFVDLPVGLAMEAILLLTWLAVVFHQTERPDWTRLRNDLCRLTVLWFVLNLLEVANPAGASVLGWFYDIRGNALLWLLAVPLCYLVFSRKRDLNLFLYLIIGFSVLGTLYGFKQKVLGVDDMEQYWLDSGAARTHLIWGQLRVFSFYSEAAQFGSSQAHIALVCGILSLGPFSWRKRILLVAIALLLLYGMLISGTRGAFFVLATGTFVYLALSKRVLVLVLGLALAAGAFGVLKYTHIGDSNGSVYRMRSALDPSDPSLQVRLQNQATLREYLATRPLGGGLGVMGHWGELYNSDKFLSTIAPDSYFVKVWGQYGIVGFLIWFGIMLYILGKCAGIVWRIRDPALRQKLLALTAGFAGILMCSYGNEIMNQMPSSIILYTSWVLVFTGPSLDTPALASIDHV</sequence>
<feature type="transmembrane region" description="Helical" evidence="5">
    <location>
        <begin position="12"/>
        <end position="32"/>
    </location>
</feature>
<evidence type="ECO:0000256" key="1">
    <source>
        <dbReference type="ARBA" id="ARBA00004141"/>
    </source>
</evidence>
<feature type="domain" description="O-antigen ligase-related" evidence="6">
    <location>
        <begin position="262"/>
        <end position="403"/>
    </location>
</feature>
<dbReference type="RefSeq" id="WP_345057702.1">
    <property type="nucleotide sequence ID" value="NZ_BAABDK010000029.1"/>
</dbReference>
<keyword evidence="8" id="KW-1185">Reference proteome</keyword>
<dbReference type="PANTHER" id="PTHR37422:SF13">
    <property type="entry name" value="LIPOPOLYSACCHARIDE BIOSYNTHESIS PROTEIN PA4999-RELATED"/>
    <property type="match status" value="1"/>
</dbReference>
<feature type="transmembrane region" description="Helical" evidence="5">
    <location>
        <begin position="394"/>
        <end position="417"/>
    </location>
</feature>
<keyword evidence="3 5" id="KW-1133">Transmembrane helix</keyword>
<evidence type="ECO:0000259" key="6">
    <source>
        <dbReference type="Pfam" id="PF04932"/>
    </source>
</evidence>
<evidence type="ECO:0000313" key="7">
    <source>
        <dbReference type="EMBL" id="GAA4048113.1"/>
    </source>
</evidence>
<name>A0ABP7UN45_9BACT</name>
<keyword evidence="4 5" id="KW-0472">Membrane</keyword>
<feature type="transmembrane region" description="Helical" evidence="5">
    <location>
        <begin position="38"/>
        <end position="57"/>
    </location>
</feature>
<organism evidence="7 8">
    <name type="scientific">Hymenobacter glaciei</name>
    <dbReference type="NCBI Taxonomy" id="877209"/>
    <lineage>
        <taxon>Bacteria</taxon>
        <taxon>Pseudomonadati</taxon>
        <taxon>Bacteroidota</taxon>
        <taxon>Cytophagia</taxon>
        <taxon>Cytophagales</taxon>
        <taxon>Hymenobacteraceae</taxon>
        <taxon>Hymenobacter</taxon>
    </lineage>
</organism>
<dbReference type="GO" id="GO:0016874">
    <property type="term" value="F:ligase activity"/>
    <property type="evidence" value="ECO:0007669"/>
    <property type="project" value="UniProtKB-KW"/>
</dbReference>
<feature type="transmembrane region" description="Helical" evidence="5">
    <location>
        <begin position="174"/>
        <end position="191"/>
    </location>
</feature>
<feature type="transmembrane region" description="Helical" evidence="5">
    <location>
        <begin position="84"/>
        <end position="103"/>
    </location>
</feature>
<dbReference type="InterPro" id="IPR007016">
    <property type="entry name" value="O-antigen_ligase-rel_domated"/>
</dbReference>
<dbReference type="Pfam" id="PF04932">
    <property type="entry name" value="Wzy_C"/>
    <property type="match status" value="1"/>
</dbReference>
<feature type="transmembrane region" description="Helical" evidence="5">
    <location>
        <begin position="297"/>
        <end position="318"/>
    </location>
</feature>
<dbReference type="InterPro" id="IPR051533">
    <property type="entry name" value="WaaL-like"/>
</dbReference>
<dbReference type="EMBL" id="BAABDK010000029">
    <property type="protein sequence ID" value="GAA4048113.1"/>
    <property type="molecule type" value="Genomic_DNA"/>
</dbReference>
<keyword evidence="7" id="KW-0436">Ligase</keyword>
<gene>
    <name evidence="7" type="ORF">GCM10022409_38100</name>
</gene>
<accession>A0ABP7UN45</accession>
<feature type="transmembrane region" description="Helical" evidence="5">
    <location>
        <begin position="257"/>
        <end position="290"/>
    </location>
</feature>
<evidence type="ECO:0000313" key="8">
    <source>
        <dbReference type="Proteomes" id="UP001501469"/>
    </source>
</evidence>
<evidence type="ECO:0000256" key="2">
    <source>
        <dbReference type="ARBA" id="ARBA00022692"/>
    </source>
</evidence>
<evidence type="ECO:0000256" key="3">
    <source>
        <dbReference type="ARBA" id="ARBA00022989"/>
    </source>
</evidence>
<protein>
    <submittedName>
        <fullName evidence="7">O-antigen ligase family protein</fullName>
    </submittedName>
</protein>
<comment type="caution">
    <text evidence="7">The sequence shown here is derived from an EMBL/GenBank/DDBJ whole genome shotgun (WGS) entry which is preliminary data.</text>
</comment>
<evidence type="ECO:0000256" key="4">
    <source>
        <dbReference type="ARBA" id="ARBA00023136"/>
    </source>
</evidence>
<dbReference type="PANTHER" id="PTHR37422">
    <property type="entry name" value="TEICHURONIC ACID BIOSYNTHESIS PROTEIN TUAE"/>
    <property type="match status" value="1"/>
</dbReference>
<keyword evidence="2 5" id="KW-0812">Transmembrane</keyword>
<dbReference type="Proteomes" id="UP001501469">
    <property type="component" value="Unassembled WGS sequence"/>
</dbReference>
<reference evidence="8" key="1">
    <citation type="journal article" date="2019" name="Int. J. Syst. Evol. Microbiol.">
        <title>The Global Catalogue of Microorganisms (GCM) 10K type strain sequencing project: providing services to taxonomists for standard genome sequencing and annotation.</title>
        <authorList>
            <consortium name="The Broad Institute Genomics Platform"/>
            <consortium name="The Broad Institute Genome Sequencing Center for Infectious Disease"/>
            <person name="Wu L."/>
            <person name="Ma J."/>
        </authorList>
    </citation>
    <scope>NUCLEOTIDE SEQUENCE [LARGE SCALE GENOMIC DNA]</scope>
    <source>
        <strain evidence="8">JCM 17225</strain>
    </source>
</reference>
<comment type="subcellular location">
    <subcellularLocation>
        <location evidence="1">Membrane</location>
        <topology evidence="1">Multi-pass membrane protein</topology>
    </subcellularLocation>
</comment>
<proteinExistence type="predicted"/>
<evidence type="ECO:0000256" key="5">
    <source>
        <dbReference type="SAM" id="Phobius"/>
    </source>
</evidence>
<feature type="transmembrane region" description="Helical" evidence="5">
    <location>
        <begin position="123"/>
        <end position="146"/>
    </location>
</feature>
<feature type="transmembrane region" description="Helical" evidence="5">
    <location>
        <begin position="152"/>
        <end position="167"/>
    </location>
</feature>